<dbReference type="PROSITE" id="PS51891">
    <property type="entry name" value="CENP_V_GFA"/>
    <property type="match status" value="2"/>
</dbReference>
<dbReference type="InterPro" id="IPR006913">
    <property type="entry name" value="CENP-V/GFA"/>
</dbReference>
<sequence>MAETEEKQTYYGNCHCGAFKFSVALAPIKKAARCNCSICSRKGYLFAVPEKASDFKVEAGEGVLKTYAFGNGVAEHKFCPTCGSGIMVEAPKLDFLVVNINTFKHGSVDDDNLEISTTDRAKVEPVYQPFVLTEDQKPEIPEGQKLYTGSCHCQAIKYTVVSEEIKEVRTCNCSFCSRNADMWIYPPIPSVNMLGTEDKLTNYLFGPERSYHGFCGVCGVDVVNRVDLHPKFKAPVRPINVRTMDNIVLDDLKIDKADGWSLNTGPYEAYDV</sequence>
<feature type="domain" description="CENP-V/GFA" evidence="4">
    <location>
        <begin position="10"/>
        <end position="119"/>
    </location>
</feature>
<reference evidence="5 6" key="1">
    <citation type="journal article" date="2014" name="BMC Genomics">
        <title>Genome sequencing of four Aureobasidium pullulans varieties: biotechnological potential, stress tolerance, and description of new species.</title>
        <authorList>
            <person name="Gostin Ar C."/>
            <person name="Ohm R.A."/>
            <person name="Kogej T."/>
            <person name="Sonjak S."/>
            <person name="Turk M."/>
            <person name="Zajc J."/>
            <person name="Zalar P."/>
            <person name="Grube M."/>
            <person name="Sun H."/>
            <person name="Han J."/>
            <person name="Sharma A."/>
            <person name="Chiniquy J."/>
            <person name="Ngan C.Y."/>
            <person name="Lipzen A."/>
            <person name="Barry K."/>
            <person name="Grigoriev I.V."/>
            <person name="Gunde-Cimerman N."/>
        </authorList>
    </citation>
    <scope>NUCLEOTIDE SEQUENCE [LARGE SCALE GENOMIC DNA]</scope>
    <source>
        <strain evidence="5 6">CBS 110374</strain>
    </source>
</reference>
<dbReference type="InterPro" id="IPR011057">
    <property type="entry name" value="Mss4-like_sf"/>
</dbReference>
<keyword evidence="6" id="KW-1185">Reference proteome</keyword>
<dbReference type="InterPro" id="IPR052355">
    <property type="entry name" value="CENP-V-like"/>
</dbReference>
<evidence type="ECO:0000259" key="4">
    <source>
        <dbReference type="PROSITE" id="PS51891"/>
    </source>
</evidence>
<dbReference type="EMBL" id="KL584841">
    <property type="protein sequence ID" value="KEQ60698.1"/>
    <property type="molecule type" value="Genomic_DNA"/>
</dbReference>
<evidence type="ECO:0000256" key="3">
    <source>
        <dbReference type="ARBA" id="ARBA00022833"/>
    </source>
</evidence>
<evidence type="ECO:0000313" key="5">
    <source>
        <dbReference type="EMBL" id="KEQ60698.1"/>
    </source>
</evidence>
<organism evidence="5 6">
    <name type="scientific">Aureobasidium melanogenum (strain CBS 110374)</name>
    <name type="common">Aureobasidium pullulans var. melanogenum</name>
    <dbReference type="NCBI Taxonomy" id="1043003"/>
    <lineage>
        <taxon>Eukaryota</taxon>
        <taxon>Fungi</taxon>
        <taxon>Dikarya</taxon>
        <taxon>Ascomycota</taxon>
        <taxon>Pezizomycotina</taxon>
        <taxon>Dothideomycetes</taxon>
        <taxon>Dothideomycetidae</taxon>
        <taxon>Dothideales</taxon>
        <taxon>Saccotheciaceae</taxon>
        <taxon>Aureobasidium</taxon>
    </lineage>
</organism>
<dbReference type="STRING" id="1043003.A0A074VJL3"/>
<dbReference type="GO" id="GO:0016846">
    <property type="term" value="F:carbon-sulfur lyase activity"/>
    <property type="evidence" value="ECO:0007669"/>
    <property type="project" value="InterPro"/>
</dbReference>
<dbReference type="AlphaFoldDB" id="A0A074VJL3"/>
<dbReference type="Gene3D" id="2.170.150.70">
    <property type="match status" value="2"/>
</dbReference>
<feature type="domain" description="CENP-V/GFA" evidence="4">
    <location>
        <begin position="147"/>
        <end position="268"/>
    </location>
</feature>
<dbReference type="GO" id="GO:0046872">
    <property type="term" value="F:metal ion binding"/>
    <property type="evidence" value="ECO:0007669"/>
    <property type="project" value="UniProtKB-KW"/>
</dbReference>
<dbReference type="PANTHER" id="PTHR28620:SF1">
    <property type="entry name" value="CENP-V_GFA DOMAIN-CONTAINING PROTEIN"/>
    <property type="match status" value="1"/>
</dbReference>
<dbReference type="GeneID" id="63921823"/>
<dbReference type="SUPFAM" id="SSF51316">
    <property type="entry name" value="Mss4-like"/>
    <property type="match status" value="2"/>
</dbReference>
<dbReference type="HOGENOM" id="CLU_055491_0_0_1"/>
<evidence type="ECO:0000256" key="1">
    <source>
        <dbReference type="ARBA" id="ARBA00005495"/>
    </source>
</evidence>
<comment type="similarity">
    <text evidence="1">Belongs to the Gfa family.</text>
</comment>
<name>A0A074VJL3_AURM1</name>
<dbReference type="PANTHER" id="PTHR28620">
    <property type="entry name" value="CENTROMERE PROTEIN V"/>
    <property type="match status" value="1"/>
</dbReference>
<evidence type="ECO:0000256" key="2">
    <source>
        <dbReference type="ARBA" id="ARBA00022723"/>
    </source>
</evidence>
<dbReference type="RefSeq" id="XP_040877721.1">
    <property type="nucleotide sequence ID" value="XM_041028450.1"/>
</dbReference>
<proteinExistence type="inferred from homology"/>
<dbReference type="Proteomes" id="UP000030672">
    <property type="component" value="Unassembled WGS sequence"/>
</dbReference>
<protein>
    <recommendedName>
        <fullName evidence="4">CENP-V/GFA domain-containing protein</fullName>
    </recommendedName>
</protein>
<keyword evidence="2" id="KW-0479">Metal-binding</keyword>
<evidence type="ECO:0000313" key="6">
    <source>
        <dbReference type="Proteomes" id="UP000030672"/>
    </source>
</evidence>
<accession>A0A074VJL3</accession>
<keyword evidence="3" id="KW-0862">Zinc</keyword>
<gene>
    <name evidence="5" type="ORF">M437DRAFT_86414</name>
</gene>
<dbReference type="Pfam" id="PF04828">
    <property type="entry name" value="GFA"/>
    <property type="match status" value="2"/>
</dbReference>